<comment type="caution">
    <text evidence="2">The sequence shown here is derived from an EMBL/GenBank/DDBJ whole genome shotgun (WGS) entry which is preliminary data.</text>
</comment>
<dbReference type="AlphaFoldDB" id="A0A7X5ZZI4"/>
<dbReference type="EMBL" id="JAASRO010000001">
    <property type="protein sequence ID" value="NIK56226.1"/>
    <property type="molecule type" value="Genomic_DNA"/>
</dbReference>
<evidence type="ECO:0000313" key="3">
    <source>
        <dbReference type="Proteomes" id="UP000555407"/>
    </source>
</evidence>
<reference evidence="2 3" key="1">
    <citation type="submission" date="2020-03" db="EMBL/GenBank/DDBJ databases">
        <title>Sequencing the genomes of 1000 actinobacteria strains.</title>
        <authorList>
            <person name="Klenk H.-P."/>
        </authorList>
    </citation>
    <scope>NUCLEOTIDE SEQUENCE [LARGE SCALE GENOMIC DNA]</scope>
    <source>
        <strain evidence="2 3">DSM 45490</strain>
    </source>
</reference>
<sequence>MSRAEELATQTLDAVGSVRTRLGRAVESAVQLDDQLWEIEKSYRERPELPRDEPARDARPHRSSVLAAAGGYASRLSKLMRDSRDQVAEVRDQLAAAAAALQQAGDFLDELESLPAADSGQPATPADLRQRLADLGSAIATADAGAEHTEQRLGAALRNAAKMQRTFGELDTRRVPVVYEASEALNKGLPGLQSGVGTTSTAHAQAVQASAVADDLAVAVRAASNPTSPSDRQTPAPASEQDHRDRAGGPSRGSQLNR</sequence>
<proteinExistence type="predicted"/>
<organism evidence="2 3">
    <name type="scientific">Kribbella shirazensis</name>
    <dbReference type="NCBI Taxonomy" id="1105143"/>
    <lineage>
        <taxon>Bacteria</taxon>
        <taxon>Bacillati</taxon>
        <taxon>Actinomycetota</taxon>
        <taxon>Actinomycetes</taxon>
        <taxon>Propionibacteriales</taxon>
        <taxon>Kribbellaceae</taxon>
        <taxon>Kribbella</taxon>
    </lineage>
</organism>
<name>A0A7X5ZZI4_9ACTN</name>
<evidence type="ECO:0000256" key="1">
    <source>
        <dbReference type="SAM" id="MobiDB-lite"/>
    </source>
</evidence>
<dbReference type="RefSeq" id="WP_167205440.1">
    <property type="nucleotide sequence ID" value="NZ_JAASRO010000001.1"/>
</dbReference>
<dbReference type="Proteomes" id="UP000555407">
    <property type="component" value="Unassembled WGS sequence"/>
</dbReference>
<feature type="region of interest" description="Disordered" evidence="1">
    <location>
        <begin position="42"/>
        <end position="64"/>
    </location>
</feature>
<accession>A0A7X5ZZI4</accession>
<gene>
    <name evidence="2" type="ORF">BJY22_001943</name>
</gene>
<evidence type="ECO:0000313" key="2">
    <source>
        <dbReference type="EMBL" id="NIK56226.1"/>
    </source>
</evidence>
<protein>
    <submittedName>
        <fullName evidence="2">Chromosome segregation ATPase</fullName>
    </submittedName>
</protein>
<feature type="region of interest" description="Disordered" evidence="1">
    <location>
        <begin position="220"/>
        <end position="258"/>
    </location>
</feature>
<feature type="compositionally biased region" description="Basic and acidic residues" evidence="1">
    <location>
        <begin position="42"/>
        <end position="60"/>
    </location>
</feature>
<keyword evidence="3" id="KW-1185">Reference proteome</keyword>